<protein>
    <submittedName>
        <fullName evidence="2">Uncharacterized protein</fullName>
    </submittedName>
</protein>
<reference evidence="2" key="1">
    <citation type="submission" date="2014-11" db="EMBL/GenBank/DDBJ databases">
        <authorList>
            <person name="Otto D Thomas"/>
            <person name="Naeem Raeece"/>
        </authorList>
    </citation>
    <scope>NUCLEOTIDE SEQUENCE</scope>
</reference>
<organism evidence="2">
    <name type="scientific">Chromera velia CCMP2878</name>
    <dbReference type="NCBI Taxonomy" id="1169474"/>
    <lineage>
        <taxon>Eukaryota</taxon>
        <taxon>Sar</taxon>
        <taxon>Alveolata</taxon>
        <taxon>Colpodellida</taxon>
        <taxon>Chromeraceae</taxon>
        <taxon>Chromera</taxon>
    </lineage>
</organism>
<evidence type="ECO:0000256" key="1">
    <source>
        <dbReference type="SAM" id="MobiDB-lite"/>
    </source>
</evidence>
<feature type="region of interest" description="Disordered" evidence="1">
    <location>
        <begin position="1"/>
        <end position="34"/>
    </location>
</feature>
<dbReference type="VEuPathDB" id="CryptoDB:Cvel_12856"/>
<evidence type="ECO:0000313" key="2">
    <source>
        <dbReference type="EMBL" id="CEM54530.1"/>
    </source>
</evidence>
<feature type="compositionally biased region" description="Basic and acidic residues" evidence="1">
    <location>
        <begin position="1"/>
        <end position="11"/>
    </location>
</feature>
<accession>A0A0G4IBH8</accession>
<name>A0A0G4IBH8_9ALVE</name>
<proteinExistence type="predicted"/>
<sequence>MNERVPPDRGGDAPAAPYPDGIPPNDSLFGSDLGVLRNPQYEGGAEQGSVYSESLEALAAFDFKKGSTNIPAKEEEMREGKFNEVMRDK</sequence>
<gene>
    <name evidence="2" type="ORF">Cvel_12856</name>
</gene>
<dbReference type="AlphaFoldDB" id="A0A0G4IBH8"/>
<dbReference type="EMBL" id="CDMZ01005795">
    <property type="protein sequence ID" value="CEM54530.1"/>
    <property type="molecule type" value="Genomic_DNA"/>
</dbReference>